<organism evidence="1 2">
    <name type="scientific">Paxillus rubicundulus Ve08.2h10</name>
    <dbReference type="NCBI Taxonomy" id="930991"/>
    <lineage>
        <taxon>Eukaryota</taxon>
        <taxon>Fungi</taxon>
        <taxon>Dikarya</taxon>
        <taxon>Basidiomycota</taxon>
        <taxon>Agaricomycotina</taxon>
        <taxon>Agaricomycetes</taxon>
        <taxon>Agaricomycetidae</taxon>
        <taxon>Boletales</taxon>
        <taxon>Paxilineae</taxon>
        <taxon>Paxillaceae</taxon>
        <taxon>Paxillus</taxon>
    </lineage>
</organism>
<dbReference type="STRING" id="930991.A0A0D0CH48"/>
<sequence length="79" mass="8689">MRITWYDFCIGESGVTGLTIRRQPYTRVVGKTLVSFVSKDDMATRRVDTGNVDVAFNMPAFTAASLLLIRDVLAGGDKC</sequence>
<dbReference type="EMBL" id="KN825693">
    <property type="protein sequence ID" value="KIK82012.1"/>
    <property type="molecule type" value="Genomic_DNA"/>
</dbReference>
<keyword evidence="2" id="KW-1185">Reference proteome</keyword>
<dbReference type="OrthoDB" id="2350783at2759"/>
<reference evidence="1 2" key="1">
    <citation type="submission" date="2014-04" db="EMBL/GenBank/DDBJ databases">
        <authorList>
            <consortium name="DOE Joint Genome Institute"/>
            <person name="Kuo A."/>
            <person name="Kohler A."/>
            <person name="Jargeat P."/>
            <person name="Nagy L.G."/>
            <person name="Floudas D."/>
            <person name="Copeland A."/>
            <person name="Barry K.W."/>
            <person name="Cichocki N."/>
            <person name="Veneault-Fourrey C."/>
            <person name="LaButti K."/>
            <person name="Lindquist E.A."/>
            <person name="Lipzen A."/>
            <person name="Lundell T."/>
            <person name="Morin E."/>
            <person name="Murat C."/>
            <person name="Sun H."/>
            <person name="Tunlid A."/>
            <person name="Henrissat B."/>
            <person name="Grigoriev I.V."/>
            <person name="Hibbett D.S."/>
            <person name="Martin F."/>
            <person name="Nordberg H.P."/>
            <person name="Cantor M.N."/>
            <person name="Hua S.X."/>
        </authorList>
    </citation>
    <scope>NUCLEOTIDE SEQUENCE [LARGE SCALE GENOMIC DNA]</scope>
    <source>
        <strain evidence="1 2">Ve08.2h10</strain>
    </source>
</reference>
<dbReference type="HOGENOM" id="CLU_2606741_0_0_1"/>
<reference evidence="2" key="2">
    <citation type="submission" date="2015-01" db="EMBL/GenBank/DDBJ databases">
        <title>Evolutionary Origins and Diversification of the Mycorrhizal Mutualists.</title>
        <authorList>
            <consortium name="DOE Joint Genome Institute"/>
            <consortium name="Mycorrhizal Genomics Consortium"/>
            <person name="Kohler A."/>
            <person name="Kuo A."/>
            <person name="Nagy L.G."/>
            <person name="Floudas D."/>
            <person name="Copeland A."/>
            <person name="Barry K.W."/>
            <person name="Cichocki N."/>
            <person name="Veneault-Fourrey C."/>
            <person name="LaButti K."/>
            <person name="Lindquist E.A."/>
            <person name="Lipzen A."/>
            <person name="Lundell T."/>
            <person name="Morin E."/>
            <person name="Murat C."/>
            <person name="Riley R."/>
            <person name="Ohm R."/>
            <person name="Sun H."/>
            <person name="Tunlid A."/>
            <person name="Henrissat B."/>
            <person name="Grigoriev I.V."/>
            <person name="Hibbett D.S."/>
            <person name="Martin F."/>
        </authorList>
    </citation>
    <scope>NUCLEOTIDE SEQUENCE [LARGE SCALE GENOMIC DNA]</scope>
    <source>
        <strain evidence="2">Ve08.2h10</strain>
    </source>
</reference>
<proteinExistence type="predicted"/>
<evidence type="ECO:0000313" key="2">
    <source>
        <dbReference type="Proteomes" id="UP000054538"/>
    </source>
</evidence>
<evidence type="ECO:0000313" key="1">
    <source>
        <dbReference type="EMBL" id="KIK82012.1"/>
    </source>
</evidence>
<dbReference type="Proteomes" id="UP000054538">
    <property type="component" value="Unassembled WGS sequence"/>
</dbReference>
<gene>
    <name evidence="1" type="ORF">PAXRUDRAFT_154745</name>
</gene>
<protein>
    <submittedName>
        <fullName evidence="1">Uncharacterized protein</fullName>
    </submittedName>
</protein>
<accession>A0A0D0CH48</accession>
<dbReference type="AlphaFoldDB" id="A0A0D0CH48"/>
<dbReference type="InParanoid" id="A0A0D0CH48"/>
<name>A0A0D0CH48_9AGAM</name>